<keyword evidence="1" id="KW-0472">Membrane</keyword>
<dbReference type="Proteomes" id="UP000248168">
    <property type="component" value="Unassembled WGS sequence"/>
</dbReference>
<proteinExistence type="predicted"/>
<keyword evidence="1" id="KW-1133">Transmembrane helix</keyword>
<dbReference type="OrthoDB" id="9792434at2"/>
<evidence type="ECO:0000313" key="3">
    <source>
        <dbReference type="Proteomes" id="UP000248168"/>
    </source>
</evidence>
<evidence type="ECO:0000313" key="2">
    <source>
        <dbReference type="EMBL" id="SPP66603.1"/>
    </source>
</evidence>
<reference evidence="3" key="1">
    <citation type="submission" date="2018-04" db="EMBL/GenBank/DDBJ databases">
        <authorList>
            <person name="Lucker S."/>
            <person name="Sakoula D."/>
        </authorList>
    </citation>
    <scope>NUCLEOTIDE SEQUENCE [LARGE SCALE GENOMIC DNA]</scope>
</reference>
<keyword evidence="1" id="KW-0812">Transmembrane</keyword>
<gene>
    <name evidence="2" type="ORF">NITLEN_80027</name>
</gene>
<name>A0A330LCB8_9BACT</name>
<evidence type="ECO:0000256" key="1">
    <source>
        <dbReference type="SAM" id="Phobius"/>
    </source>
</evidence>
<dbReference type="AlphaFoldDB" id="A0A330LCB8"/>
<feature type="transmembrane region" description="Helical" evidence="1">
    <location>
        <begin position="12"/>
        <end position="38"/>
    </location>
</feature>
<accession>A0A330LCB8</accession>
<dbReference type="InParanoid" id="A0A330LCB8"/>
<dbReference type="RefSeq" id="WP_121990753.1">
    <property type="nucleotide sequence ID" value="NZ_OUNR01000021.1"/>
</dbReference>
<sequence length="318" mass="34322">MTYRYSGIDIIVGFGLCAIVFGALFFFVATTGTFLVAAPPAMSEPFFSSVDGMVWLQPALGKAIVDRTILQRQSDRITAQAILEWDQALLAHYSLQSMPGGPLGFIMDRAATMPDDHAARAQAVMGRSIVNGTRRGVLSGILSANHAHAPYNRDMIGAAELLGERMHGAFIATWQPLLGRWIVEAGLDYAVRAAAVQEQLGLAIIHVAQARTGLEEAWGVNQYQLGTLLAAVDRAATMTESADQVLLAGTMPAVGAVVQAPEQAMVWPGVPLGYLFAAMIGMALVFFSGLRLSAMGREARAQADLRRERDRWVYRLST</sequence>
<keyword evidence="3" id="KW-1185">Reference proteome</keyword>
<dbReference type="EMBL" id="OUNR01000021">
    <property type="protein sequence ID" value="SPP66603.1"/>
    <property type="molecule type" value="Genomic_DNA"/>
</dbReference>
<protein>
    <submittedName>
        <fullName evidence="2">Uncharacterized protein</fullName>
    </submittedName>
</protein>
<feature type="transmembrane region" description="Helical" evidence="1">
    <location>
        <begin position="272"/>
        <end position="290"/>
    </location>
</feature>
<organism evidence="2 3">
    <name type="scientific">Nitrospira lenta</name>
    <dbReference type="NCBI Taxonomy" id="1436998"/>
    <lineage>
        <taxon>Bacteria</taxon>
        <taxon>Pseudomonadati</taxon>
        <taxon>Nitrospirota</taxon>
        <taxon>Nitrospiria</taxon>
        <taxon>Nitrospirales</taxon>
        <taxon>Nitrospiraceae</taxon>
        <taxon>Nitrospira</taxon>
    </lineage>
</organism>